<gene>
    <name evidence="2" type="ORF">M9Y10_022914</name>
</gene>
<organism evidence="2 3">
    <name type="scientific">Tritrichomonas musculus</name>
    <dbReference type="NCBI Taxonomy" id="1915356"/>
    <lineage>
        <taxon>Eukaryota</taxon>
        <taxon>Metamonada</taxon>
        <taxon>Parabasalia</taxon>
        <taxon>Tritrichomonadida</taxon>
        <taxon>Tritrichomonadidae</taxon>
        <taxon>Tritrichomonas</taxon>
    </lineage>
</organism>
<protein>
    <submittedName>
        <fullName evidence="2">Uncharacterized protein</fullName>
    </submittedName>
</protein>
<name>A0ABR2KTN4_9EUKA</name>
<keyword evidence="1" id="KW-0175">Coiled coil</keyword>
<evidence type="ECO:0000313" key="3">
    <source>
        <dbReference type="Proteomes" id="UP001470230"/>
    </source>
</evidence>
<proteinExistence type="predicted"/>
<feature type="coiled-coil region" evidence="1">
    <location>
        <begin position="130"/>
        <end position="240"/>
    </location>
</feature>
<feature type="coiled-coil region" evidence="1">
    <location>
        <begin position="10"/>
        <end position="96"/>
    </location>
</feature>
<comment type="caution">
    <text evidence="2">The sequence shown here is derived from an EMBL/GenBank/DDBJ whole genome shotgun (WGS) entry which is preliminary data.</text>
</comment>
<dbReference type="EMBL" id="JAPFFF010000003">
    <property type="protein sequence ID" value="KAK8894480.1"/>
    <property type="molecule type" value="Genomic_DNA"/>
</dbReference>
<reference evidence="2 3" key="1">
    <citation type="submission" date="2024-04" db="EMBL/GenBank/DDBJ databases">
        <title>Tritrichomonas musculus Genome.</title>
        <authorList>
            <person name="Alves-Ferreira E."/>
            <person name="Grigg M."/>
            <person name="Lorenzi H."/>
            <person name="Galac M."/>
        </authorList>
    </citation>
    <scope>NUCLEOTIDE SEQUENCE [LARGE SCALE GENOMIC DNA]</scope>
    <source>
        <strain evidence="2 3">EAF2021</strain>
    </source>
</reference>
<evidence type="ECO:0000256" key="1">
    <source>
        <dbReference type="SAM" id="Coils"/>
    </source>
</evidence>
<feature type="coiled-coil region" evidence="1">
    <location>
        <begin position="297"/>
        <end position="324"/>
    </location>
</feature>
<sequence length="531" mass="62053">MEEHPLKEENAALRKILEQCQEKMKLLANALEERNEQMTELVEMYNQLQDEYRKAKDAAHSAADFLGGRDEMIDRLREIIQNLKNANLEQRKLSGQEIEDLSNGLIQERMRFIEALNKLSQVKVPAEEAFRKNEADLERKEKEFAELRQRFKELTDNFKKLSEENENRLAQIQRLNREKYLIEQENLQLNNQLAQIKSGYHQTVIIESFKQDIEAMRQKMHETLRQNKALKKALSQKEKQIIGIMAEIENKDAQINIFNEEICKYKDQEREWTQKIDEFRQKTTKSLQNEMNQVKRCQSLEAQNNCLNEQILMLQEKVDRLVKQVAGHANDRVKSIQNDNNYKTKIALIKKRAQEEVSKRISAEEAVYSVKEENFHLKKEIAILRDQLADAKMSDIEPLVQLLKDLRVELIEIDSEYLDLIKSIPPAQPIDLTEVPKGICESSAAIIAQIASKSSQIIIENQELRVVLQRISRFASTFHRIATVISKYPILSTDDIGMDEPYGNWVLPVDVEHLQRTVIKLHEILTRKRSQ</sequence>
<keyword evidence="3" id="KW-1185">Reference proteome</keyword>
<dbReference type="Proteomes" id="UP001470230">
    <property type="component" value="Unassembled WGS sequence"/>
</dbReference>
<evidence type="ECO:0000313" key="2">
    <source>
        <dbReference type="EMBL" id="KAK8894480.1"/>
    </source>
</evidence>
<accession>A0ABR2KTN4</accession>